<keyword evidence="2" id="KW-1185">Reference proteome</keyword>
<name>A0A6B8M7K4_9HYPH</name>
<sequence>MRLIYKCMDFQRFPLFLEGSKSALNGTPLHRRIQLQYQNVVNELRGVILPRLFTFKSVPQLEAEIARYIREHNKSAQPFAWTKPAKAIFDKLAELPEPSV</sequence>
<organism evidence="1 2">
    <name type="scientific">Methylocystis parvus</name>
    <dbReference type="NCBI Taxonomy" id="134"/>
    <lineage>
        <taxon>Bacteria</taxon>
        <taxon>Pseudomonadati</taxon>
        <taxon>Pseudomonadota</taxon>
        <taxon>Alphaproteobacteria</taxon>
        <taxon>Hyphomicrobiales</taxon>
        <taxon>Methylocystaceae</taxon>
        <taxon>Methylocystis</taxon>
    </lineage>
</organism>
<reference evidence="1 2" key="1">
    <citation type="submission" date="2019-09" db="EMBL/GenBank/DDBJ databases">
        <title>Isolation and complete genome sequencing of Methylocystis species.</title>
        <authorList>
            <person name="Rumah B.L."/>
            <person name="Stead C.E."/>
            <person name="Stevens B.C."/>
            <person name="Minton N.P."/>
            <person name="Grosse-Honebrink A."/>
            <person name="Zhang Y."/>
        </authorList>
    </citation>
    <scope>NUCLEOTIDE SEQUENCE [LARGE SCALE GENOMIC DNA]</scope>
    <source>
        <strain evidence="1 2">BRCS2</strain>
        <plasmid evidence="1 2">unnamed2</plasmid>
    </source>
</reference>
<evidence type="ECO:0008006" key="3">
    <source>
        <dbReference type="Google" id="ProtNLM"/>
    </source>
</evidence>
<protein>
    <recommendedName>
        <fullName evidence="3">Tc1-like transposase DDE domain-containing protein</fullName>
    </recommendedName>
</protein>
<evidence type="ECO:0000313" key="2">
    <source>
        <dbReference type="Proteomes" id="UP000422569"/>
    </source>
</evidence>
<accession>A0A6B8M7K4</accession>
<dbReference type="EMBL" id="CP044333">
    <property type="protein sequence ID" value="QGN00065.1"/>
    <property type="molecule type" value="Genomic_DNA"/>
</dbReference>
<geneLocation type="plasmid" evidence="1">
    <name>unnamed2</name>
</geneLocation>
<dbReference type="Proteomes" id="UP000422569">
    <property type="component" value="Plasmid unnamed2"/>
</dbReference>
<dbReference type="KEGG" id="mpar:F7D14_21005"/>
<dbReference type="AlphaFoldDB" id="A0A6B8M7K4"/>
<gene>
    <name evidence="1" type="ORF">F7D14_21005</name>
</gene>
<proteinExistence type="predicted"/>
<evidence type="ECO:0000313" key="1">
    <source>
        <dbReference type="EMBL" id="QGN00065.1"/>
    </source>
</evidence>
<keyword evidence="1" id="KW-0614">Plasmid</keyword>